<dbReference type="OrthoDB" id="3237807at2759"/>
<feature type="region of interest" description="Disordered" evidence="1">
    <location>
        <begin position="441"/>
        <end position="516"/>
    </location>
</feature>
<feature type="compositionally biased region" description="Low complexity" evidence="1">
    <location>
        <begin position="42"/>
        <end position="51"/>
    </location>
</feature>
<dbReference type="HOGENOM" id="CLU_237791_0_0_1"/>
<feature type="compositionally biased region" description="Basic residues" evidence="1">
    <location>
        <begin position="1119"/>
        <end position="1130"/>
    </location>
</feature>
<feature type="compositionally biased region" description="Acidic residues" evidence="1">
    <location>
        <begin position="16"/>
        <end position="35"/>
    </location>
</feature>
<feature type="compositionally biased region" description="Basic and acidic residues" evidence="1">
    <location>
        <begin position="1131"/>
        <end position="1144"/>
    </location>
</feature>
<feature type="region of interest" description="Disordered" evidence="1">
    <location>
        <begin position="1"/>
        <end position="51"/>
    </location>
</feature>
<feature type="region of interest" description="Disordered" evidence="1">
    <location>
        <begin position="1017"/>
        <end position="1163"/>
    </location>
</feature>
<feature type="compositionally biased region" description="Polar residues" evidence="1">
    <location>
        <begin position="276"/>
        <end position="286"/>
    </location>
</feature>
<feature type="region of interest" description="Disordered" evidence="1">
    <location>
        <begin position="76"/>
        <end position="136"/>
    </location>
</feature>
<feature type="compositionally biased region" description="Polar residues" evidence="1">
    <location>
        <begin position="414"/>
        <end position="425"/>
    </location>
</feature>
<evidence type="ECO:0000313" key="2">
    <source>
        <dbReference type="EMBL" id="KIO23832.1"/>
    </source>
</evidence>
<evidence type="ECO:0000313" key="3">
    <source>
        <dbReference type="Proteomes" id="UP000054248"/>
    </source>
</evidence>
<feature type="compositionally biased region" description="Polar residues" evidence="1">
    <location>
        <begin position="212"/>
        <end position="231"/>
    </location>
</feature>
<feature type="compositionally biased region" description="Acidic residues" evidence="1">
    <location>
        <begin position="1084"/>
        <end position="1093"/>
    </location>
</feature>
<evidence type="ECO:0000256" key="1">
    <source>
        <dbReference type="SAM" id="MobiDB-lite"/>
    </source>
</evidence>
<dbReference type="EMBL" id="KN823075">
    <property type="protein sequence ID" value="KIO23832.1"/>
    <property type="molecule type" value="Genomic_DNA"/>
</dbReference>
<dbReference type="Proteomes" id="UP000054248">
    <property type="component" value="Unassembled WGS sequence"/>
</dbReference>
<organism evidence="2 3">
    <name type="scientific">Tulasnella calospora MUT 4182</name>
    <dbReference type="NCBI Taxonomy" id="1051891"/>
    <lineage>
        <taxon>Eukaryota</taxon>
        <taxon>Fungi</taxon>
        <taxon>Dikarya</taxon>
        <taxon>Basidiomycota</taxon>
        <taxon>Agaricomycotina</taxon>
        <taxon>Agaricomycetes</taxon>
        <taxon>Cantharellales</taxon>
        <taxon>Tulasnellaceae</taxon>
        <taxon>Tulasnella</taxon>
    </lineage>
</organism>
<protein>
    <submittedName>
        <fullName evidence="2">Uncharacterized protein</fullName>
    </submittedName>
</protein>
<feature type="region of interest" description="Disordered" evidence="1">
    <location>
        <begin position="212"/>
        <end position="425"/>
    </location>
</feature>
<feature type="region of interest" description="Disordered" evidence="1">
    <location>
        <begin position="1539"/>
        <end position="1622"/>
    </location>
</feature>
<gene>
    <name evidence="2" type="ORF">M407DRAFT_26760</name>
</gene>
<feature type="compositionally biased region" description="Polar residues" evidence="1">
    <location>
        <begin position="127"/>
        <end position="136"/>
    </location>
</feature>
<feature type="compositionally biased region" description="Polar residues" evidence="1">
    <location>
        <begin position="84"/>
        <end position="108"/>
    </location>
</feature>
<reference evidence="3" key="2">
    <citation type="submission" date="2015-01" db="EMBL/GenBank/DDBJ databases">
        <title>Evolutionary Origins and Diversification of the Mycorrhizal Mutualists.</title>
        <authorList>
            <consortium name="DOE Joint Genome Institute"/>
            <consortium name="Mycorrhizal Genomics Consortium"/>
            <person name="Kohler A."/>
            <person name="Kuo A."/>
            <person name="Nagy L.G."/>
            <person name="Floudas D."/>
            <person name="Copeland A."/>
            <person name="Barry K.W."/>
            <person name="Cichocki N."/>
            <person name="Veneault-Fourrey C."/>
            <person name="LaButti K."/>
            <person name="Lindquist E.A."/>
            <person name="Lipzen A."/>
            <person name="Lundell T."/>
            <person name="Morin E."/>
            <person name="Murat C."/>
            <person name="Riley R."/>
            <person name="Ohm R."/>
            <person name="Sun H."/>
            <person name="Tunlid A."/>
            <person name="Henrissat B."/>
            <person name="Grigoriev I.V."/>
            <person name="Hibbett D.S."/>
            <person name="Martin F."/>
        </authorList>
    </citation>
    <scope>NUCLEOTIDE SEQUENCE [LARGE SCALE GENOMIC DNA]</scope>
    <source>
        <strain evidence="3">MUT 4182</strain>
    </source>
</reference>
<feature type="compositionally biased region" description="Low complexity" evidence="1">
    <location>
        <begin position="371"/>
        <end position="384"/>
    </location>
</feature>
<name>A0A0C3LR36_9AGAM</name>
<accession>A0A0C3LR36</accession>
<proteinExistence type="predicted"/>
<keyword evidence="3" id="KW-1185">Reference proteome</keyword>
<sequence>MASANKSEQHSIELLLPEELEELDDDPDADVDAGMDVDPKTSLPSLLAPRLPSLLAPSLPSKLTILSSRISSASSALAVKRPRSLSNSDQSNRSNVSSGSKTDQSQNQFKRRRKSPPPMSIPLIEPTSETDSPSTLVSPLPFLLNSHSANSETNFRAATNHPSAHMAVTPLVHNEAGIHSGRKKIPLCSSTPSTSLSETRSMKLSGHLLASTTRPASNQTFPSESYGSNQTIDDDDEDVEVQLRGPVDENDFFSPPRKPLTRPDEDIGSPMDVSNRPRNSVHTSSPMHDEDDGYHTWGGISSSDNEDDVHQDSPASSPIATFPSAVALPNYRQSPESRPYHRPRSSLKAKDQLLTLPDPVKESKSSKSIRKTISAAKGSASKSATVHLPASPNRRAPLDPSAPAPNEPGLSPPSAVNGNQTSHIQPNHTALRNSRQAFDAGAQAMPSDPGDQSGQDPTAAQMLPRRNRPRSSGEGELDPLSIREIFSTRGAIPLRNDGGEFGQATPSPSGYEGYSDRSLQIPSGELTDEALDLRWAGISPEDCTRVKDYEDAMHFRLPQACRDIIKGTVRANFDPEVHRWLACRIKVLSEFPERSTEKGDYVNEVVRELFYRFADLHPSNMFLKDEAMEKSYVDKIKSSLRSRASDVKARHQPASGSVQKAMAAFIPFLDRALHRGAPTRPSDLYFEDEGVYEMTKPLWDEHWAELKPQLIESEGSEEAANRYRISSHMGWRSWFFYESGFIPKDVQAEFVKEAEALDKSQGLSASEIFEEGLPLINNILYEFSRRTGIPFMLVMSWLDPENSGQIQTMLQTGRGQASTDISDFRHSSTFVDTELLPRWRSWTSRIFELHDDAPHVMYEHITTDEATGSPQGTVPSVEAYDGAVDLSTEVKTAKARVEVLKYLGDRWCQCNNRQRANHDQIQLDINDKVPKNRLPKAIRSVEIERVLPNGDSVVETVEREVTIPYTKITTMPTPDFVAWLHHLADPEIPAERQFFFSAELRRAHDAGTLAPITVQAALDRRANQDDENTTAAGRPRSRNTQDKGPPKKRASKPKANPSRQSLTKRKSAPIKAKTKSKNVFPDGFSEESEEGEEIVLPGSDDSDDLPERDLATEPTKGNRQSKRIKVKSKGKAPESIDHVERGEPHVTASEDVGRGPSIDSTPQRQCNFLSSVSLVTPIRRLPGVFSLSPPADPLDSATASHIVTSLVKAKSHLQNLPLPDLPCEVEGAKLSPPNTIFDILSLLSLLDFMFPHRPRFEHPAPRTTTLTMEKPDPAVQSAVTEQIWIPLNDPNLAIPKASTLQGLCLPKSRYAQDTFDTAWIFVREAVLVLQDRSLLASGNEIYSATRLFSILCRYIVFIGRNPPLVHHVQPLVDAIAEWGIVLVTVTYAVHTTQAVLLRYPQDHTITRPLTSATAIPSLLSSFLTSLYDYISRRHYAFGHAVRGEFMFLSLEKPPCFSLANPQNRWFSASPSKKIEALLSDLFTNDLAQDPTVFHHISIIGQMELLTVVCALHTWQKREMDEETWITWLQRLRDSILEKDEDNGDQSIRGDAVRDPSSTHPLEQPPSAETPMSDVHLPSAGEFSQQPSPIQPRGQGARSSPEMRGSVKRAAGSSGGGNVVEDGLSSAKRASDFAAAPDDDALPTLISAGPPRWRPGDKASIVINKKSRDVELIRQDGVLQMRDSVTKKVLTDRQKKPKPLPLFDRSLLYDRLPLNAPQKLAKFHLYSQDPPPPPEINDPGTWVPFLPPGEEYDVDVVRSHWGGASSQASSVKGTVIKNGVRKPTRQIIAPKNGAGERVILTSHLKRRSANNELP</sequence>
<feature type="compositionally biased region" description="Basic residues" evidence="1">
    <location>
        <begin position="1062"/>
        <end position="1076"/>
    </location>
</feature>
<reference evidence="2 3" key="1">
    <citation type="submission" date="2014-04" db="EMBL/GenBank/DDBJ databases">
        <authorList>
            <consortium name="DOE Joint Genome Institute"/>
            <person name="Kuo A."/>
            <person name="Girlanda M."/>
            <person name="Perotto S."/>
            <person name="Kohler A."/>
            <person name="Nagy L.G."/>
            <person name="Floudas D."/>
            <person name="Copeland A."/>
            <person name="Barry K.W."/>
            <person name="Cichocki N."/>
            <person name="Veneault-Fourrey C."/>
            <person name="LaButti K."/>
            <person name="Lindquist E.A."/>
            <person name="Lipzen A."/>
            <person name="Lundell T."/>
            <person name="Morin E."/>
            <person name="Murat C."/>
            <person name="Sun H."/>
            <person name="Tunlid A."/>
            <person name="Henrissat B."/>
            <person name="Grigoriev I.V."/>
            <person name="Hibbett D.S."/>
            <person name="Martin F."/>
            <person name="Nordberg H.P."/>
            <person name="Cantor M.N."/>
            <person name="Hua S.X."/>
        </authorList>
    </citation>
    <scope>NUCLEOTIDE SEQUENCE [LARGE SCALE GENOMIC DNA]</scope>
    <source>
        <strain evidence="2 3">MUT 4182</strain>
    </source>
</reference>